<dbReference type="PANTHER" id="PTHR12387:SF0">
    <property type="entry name" value="26S PROTEASOME NON-ATPASE REGULATORY SUBUNIT 8"/>
    <property type="match status" value="1"/>
</dbReference>
<evidence type="ECO:0000313" key="4">
    <source>
        <dbReference type="Proteomes" id="UP000485058"/>
    </source>
</evidence>
<comment type="caution">
    <text evidence="3">The sequence shown here is derived from an EMBL/GenBank/DDBJ whole genome shotgun (WGS) entry which is preliminary data.</text>
</comment>
<feature type="non-terminal residue" evidence="3">
    <location>
        <position position="1"/>
    </location>
</feature>
<name>A0A699Z5R5_HAELA</name>
<dbReference type="InterPro" id="IPR006746">
    <property type="entry name" value="26S_Psome_Rpn12"/>
</dbReference>
<organism evidence="3 4">
    <name type="scientific">Haematococcus lacustris</name>
    <name type="common">Green alga</name>
    <name type="synonym">Haematococcus pluvialis</name>
    <dbReference type="NCBI Taxonomy" id="44745"/>
    <lineage>
        <taxon>Eukaryota</taxon>
        <taxon>Viridiplantae</taxon>
        <taxon>Chlorophyta</taxon>
        <taxon>core chlorophytes</taxon>
        <taxon>Chlorophyceae</taxon>
        <taxon>CS clade</taxon>
        <taxon>Chlamydomonadales</taxon>
        <taxon>Haematococcaceae</taxon>
        <taxon>Haematococcus</taxon>
    </lineage>
</organism>
<dbReference type="PANTHER" id="PTHR12387">
    <property type="entry name" value="26S PROTEASOME NON-ATPASE REGULATORY SUBUNIT 8"/>
    <property type="match status" value="1"/>
</dbReference>
<dbReference type="InterPro" id="IPR033464">
    <property type="entry name" value="CSN8_PSD8_EIF3K"/>
</dbReference>
<reference evidence="3 4" key="1">
    <citation type="submission" date="2020-02" db="EMBL/GenBank/DDBJ databases">
        <title>Draft genome sequence of Haematococcus lacustris strain NIES-144.</title>
        <authorList>
            <person name="Morimoto D."/>
            <person name="Nakagawa S."/>
            <person name="Yoshida T."/>
            <person name="Sawayama S."/>
        </authorList>
    </citation>
    <scope>NUCLEOTIDE SEQUENCE [LARGE SCALE GENOMIC DNA]</scope>
    <source>
        <strain evidence="3 4">NIES-144</strain>
    </source>
</reference>
<dbReference type="GO" id="GO:0043161">
    <property type="term" value="P:proteasome-mediated ubiquitin-dependent protein catabolic process"/>
    <property type="evidence" value="ECO:0007669"/>
    <property type="project" value="TreeGrafter"/>
</dbReference>
<dbReference type="GO" id="GO:0005829">
    <property type="term" value="C:cytosol"/>
    <property type="evidence" value="ECO:0007669"/>
    <property type="project" value="TreeGrafter"/>
</dbReference>
<evidence type="ECO:0000256" key="1">
    <source>
        <dbReference type="ARBA" id="ARBA00022942"/>
    </source>
</evidence>
<keyword evidence="4" id="KW-1185">Reference proteome</keyword>
<dbReference type="GO" id="GO:0008541">
    <property type="term" value="C:proteasome regulatory particle, lid subcomplex"/>
    <property type="evidence" value="ECO:0007669"/>
    <property type="project" value="TreeGrafter"/>
</dbReference>
<sequence length="177" mass="19428">MAVLTEAQALLSRFKDSYARQDLKTAESLLGQLKVKLIQLPALPPVSQPSATAEQELALARDAMEHAAMLAVKLQNEAAAERAFVQLKVFYNDTRSALEPSSREGALIGLNLLRLLVANRIAEFHTELEVTPTEVQELPEVASVIQLERWLMAGAYNKARPAVYVPHPSYHSGQAGQ</sequence>
<accession>A0A699Z5R5</accession>
<gene>
    <name evidence="3" type="ORF">HaLaN_14079</name>
</gene>
<feature type="domain" description="CSN8/PSMD8/EIF3K" evidence="2">
    <location>
        <begin position="107"/>
        <end position="159"/>
    </location>
</feature>
<proteinExistence type="predicted"/>
<dbReference type="Proteomes" id="UP000485058">
    <property type="component" value="Unassembled WGS sequence"/>
</dbReference>
<dbReference type="Pfam" id="PF10075">
    <property type="entry name" value="CSN8_PSD8_EIF3K"/>
    <property type="match status" value="1"/>
</dbReference>
<protein>
    <submittedName>
        <fullName evidence="3">26S proteasome regulatory subunit</fullName>
    </submittedName>
</protein>
<dbReference type="EMBL" id="BLLF01001148">
    <property type="protein sequence ID" value="GFH17441.1"/>
    <property type="molecule type" value="Genomic_DNA"/>
</dbReference>
<dbReference type="AlphaFoldDB" id="A0A699Z5R5"/>
<evidence type="ECO:0000259" key="2">
    <source>
        <dbReference type="Pfam" id="PF10075"/>
    </source>
</evidence>
<dbReference type="GO" id="GO:0005634">
    <property type="term" value="C:nucleus"/>
    <property type="evidence" value="ECO:0007669"/>
    <property type="project" value="TreeGrafter"/>
</dbReference>
<keyword evidence="1 3" id="KW-0647">Proteasome</keyword>
<evidence type="ECO:0000313" key="3">
    <source>
        <dbReference type="EMBL" id="GFH17441.1"/>
    </source>
</evidence>
<dbReference type="Gene3D" id="1.25.40.990">
    <property type="match status" value="1"/>
</dbReference>